<evidence type="ECO:0008006" key="4">
    <source>
        <dbReference type="Google" id="ProtNLM"/>
    </source>
</evidence>
<accession>A0A1G5ASA1</accession>
<keyword evidence="3" id="KW-1185">Reference proteome</keyword>
<dbReference type="EMBL" id="FMUS01000001">
    <property type="protein sequence ID" value="SCX80774.1"/>
    <property type="molecule type" value="Genomic_DNA"/>
</dbReference>
<dbReference type="RefSeq" id="WP_091539070.1">
    <property type="nucleotide sequence ID" value="NZ_FMUS01000001.1"/>
</dbReference>
<gene>
    <name evidence="2" type="ORF">SAMN03080606_00271</name>
</gene>
<protein>
    <recommendedName>
        <fullName evidence="4">LTXXQ motif family protein</fullName>
    </recommendedName>
</protein>
<dbReference type="Proteomes" id="UP000198636">
    <property type="component" value="Unassembled WGS sequence"/>
</dbReference>
<feature type="chain" id="PRO_5011511490" description="LTXXQ motif family protein" evidence="1">
    <location>
        <begin position="25"/>
        <end position="158"/>
    </location>
</feature>
<evidence type="ECO:0000256" key="1">
    <source>
        <dbReference type="SAM" id="SignalP"/>
    </source>
</evidence>
<reference evidence="2 3" key="1">
    <citation type="submission" date="2016-10" db="EMBL/GenBank/DDBJ databases">
        <authorList>
            <person name="de Groot N.N."/>
        </authorList>
    </citation>
    <scope>NUCLEOTIDE SEQUENCE [LARGE SCALE GENOMIC DNA]</scope>
    <source>
        <strain evidence="2 3">DSM 18978</strain>
    </source>
</reference>
<feature type="signal peptide" evidence="1">
    <location>
        <begin position="1"/>
        <end position="24"/>
    </location>
</feature>
<dbReference type="STRING" id="1120976.SAMN03080606_00271"/>
<proteinExistence type="predicted"/>
<name>A0A1G5ASA1_9FIRM</name>
<evidence type="ECO:0000313" key="3">
    <source>
        <dbReference type="Proteomes" id="UP000198636"/>
    </source>
</evidence>
<dbReference type="AlphaFoldDB" id="A0A1G5ASA1"/>
<sequence>MKKNVKIGLIAFGLVVTMASVGFAASDEGQETARGRFFRGMDNQRGNHQLLEDSGLTKEDLLQLREGKTMKEFMLDEDIDIDEMKEQMLQRKLEKIDQFVEDEKLTSEEAELLKQQIQERMEDCTDFDGKGMMMKGSMGRRANFKSVERGLKNWYDQQ</sequence>
<organism evidence="2 3">
    <name type="scientific">Alkaliphilus peptidifermentans DSM 18978</name>
    <dbReference type="NCBI Taxonomy" id="1120976"/>
    <lineage>
        <taxon>Bacteria</taxon>
        <taxon>Bacillati</taxon>
        <taxon>Bacillota</taxon>
        <taxon>Clostridia</taxon>
        <taxon>Peptostreptococcales</taxon>
        <taxon>Natronincolaceae</taxon>
        <taxon>Alkaliphilus</taxon>
    </lineage>
</organism>
<evidence type="ECO:0000313" key="2">
    <source>
        <dbReference type="EMBL" id="SCX80774.1"/>
    </source>
</evidence>
<keyword evidence="1" id="KW-0732">Signal</keyword>